<dbReference type="Proteomes" id="UP000192328">
    <property type="component" value="Unassembled WGS sequence"/>
</dbReference>
<accession>A0AC61PHF0</accession>
<sequence>MKKKYGLNDSGIVGCVFTPIGLLFTVLGVLVGTLTPDRDWDNPMGKQIFLYVMGGIGVIFLLVGLVLLYRGIRHRRLLRDAYEYGNKVDAKILGQKTDYSNRNSGIYRRLECSYTDDNGVVHVFRSSYLPTDVSGMLKSDTVPLYLNRDYPDVGYVDVDAILPEIRIHG</sequence>
<name>A0AC61PHF0_9FIRM</name>
<dbReference type="EMBL" id="FWXZ01000001">
    <property type="protein sequence ID" value="SMC35080.1"/>
    <property type="molecule type" value="Genomic_DNA"/>
</dbReference>
<protein>
    <submittedName>
        <fullName evidence="1">Uncharacterized protein</fullName>
    </submittedName>
</protein>
<proteinExistence type="predicted"/>
<evidence type="ECO:0000313" key="2">
    <source>
        <dbReference type="Proteomes" id="UP000192328"/>
    </source>
</evidence>
<reference evidence="1" key="1">
    <citation type="submission" date="2017-04" db="EMBL/GenBank/DDBJ databases">
        <authorList>
            <person name="Varghese N."/>
            <person name="Submissions S."/>
        </authorList>
    </citation>
    <scope>NUCLEOTIDE SEQUENCE</scope>
    <source>
        <strain evidence="1">WTE2008</strain>
    </source>
</reference>
<comment type="caution">
    <text evidence="1">The sequence shown here is derived from an EMBL/GenBank/DDBJ whole genome shotgun (WGS) entry which is preliminary data.</text>
</comment>
<keyword evidence="2" id="KW-1185">Reference proteome</keyword>
<organism evidence="1 2">
    <name type="scientific">Aristaeella lactis</name>
    <dbReference type="NCBI Taxonomy" id="3046383"/>
    <lineage>
        <taxon>Bacteria</taxon>
        <taxon>Bacillati</taxon>
        <taxon>Bacillota</taxon>
        <taxon>Clostridia</taxon>
        <taxon>Eubacteriales</taxon>
        <taxon>Aristaeellaceae</taxon>
        <taxon>Aristaeella</taxon>
    </lineage>
</organism>
<evidence type="ECO:0000313" key="1">
    <source>
        <dbReference type="EMBL" id="SMC35080.1"/>
    </source>
</evidence>
<gene>
    <name evidence="1" type="ORF">SAMN06297397_0171</name>
</gene>